<accession>A0A2H3B637</accession>
<dbReference type="Proteomes" id="UP000218334">
    <property type="component" value="Unassembled WGS sequence"/>
</dbReference>
<name>A0A2H3B637_9AGAR</name>
<evidence type="ECO:0000256" key="1">
    <source>
        <dbReference type="SAM" id="MobiDB-lite"/>
    </source>
</evidence>
<proteinExistence type="predicted"/>
<gene>
    <name evidence="2" type="ORF">ARMSODRAFT_966452</name>
</gene>
<reference evidence="3" key="1">
    <citation type="journal article" date="2017" name="Nat. Ecol. Evol.">
        <title>Genome expansion and lineage-specific genetic innovations in the forest pathogenic fungi Armillaria.</title>
        <authorList>
            <person name="Sipos G."/>
            <person name="Prasanna A.N."/>
            <person name="Walter M.C."/>
            <person name="O'Connor E."/>
            <person name="Balint B."/>
            <person name="Krizsan K."/>
            <person name="Kiss B."/>
            <person name="Hess J."/>
            <person name="Varga T."/>
            <person name="Slot J."/>
            <person name="Riley R."/>
            <person name="Boka B."/>
            <person name="Rigling D."/>
            <person name="Barry K."/>
            <person name="Lee J."/>
            <person name="Mihaltcheva S."/>
            <person name="LaButti K."/>
            <person name="Lipzen A."/>
            <person name="Waldron R."/>
            <person name="Moloney N.M."/>
            <person name="Sperisen C."/>
            <person name="Kredics L."/>
            <person name="Vagvoelgyi C."/>
            <person name="Patrignani A."/>
            <person name="Fitzpatrick D."/>
            <person name="Nagy I."/>
            <person name="Doyle S."/>
            <person name="Anderson J.B."/>
            <person name="Grigoriev I.V."/>
            <person name="Gueldener U."/>
            <person name="Muensterkoetter M."/>
            <person name="Nagy L.G."/>
        </authorList>
    </citation>
    <scope>NUCLEOTIDE SEQUENCE [LARGE SCALE GENOMIC DNA]</scope>
    <source>
        <strain evidence="3">28-4</strain>
    </source>
</reference>
<protein>
    <submittedName>
        <fullName evidence="2">Uncharacterized protein</fullName>
    </submittedName>
</protein>
<evidence type="ECO:0000313" key="2">
    <source>
        <dbReference type="EMBL" id="PBK60057.1"/>
    </source>
</evidence>
<dbReference type="AlphaFoldDB" id="A0A2H3B637"/>
<feature type="region of interest" description="Disordered" evidence="1">
    <location>
        <begin position="19"/>
        <end position="47"/>
    </location>
</feature>
<sequence length="268" mass="30015">MHVVFWPFHFSHPADTVLSQNHSGSIPRTNTNTNDSSHQSMETASSPTKDVLYNPDLLSIICWFLCRELSISKPTFNGRFGTKSLCALALTCHATCDTALNYLWDDIRGMKPLLSIFPRALSPTSNLPWILPDAISDKTWARFDLYSSRIRSINLDAHSRTLHSPTIFLRLAEKQEALLPKLQKLTVDVAFAADPFVLLFLSSPLLDEVKITFSSDSEADMASIFIWTVGRKAPGLRLSIVPHPRRASARNCRSCASPRTNISFQQLL</sequence>
<organism evidence="2 3">
    <name type="scientific">Armillaria solidipes</name>
    <dbReference type="NCBI Taxonomy" id="1076256"/>
    <lineage>
        <taxon>Eukaryota</taxon>
        <taxon>Fungi</taxon>
        <taxon>Dikarya</taxon>
        <taxon>Basidiomycota</taxon>
        <taxon>Agaricomycotina</taxon>
        <taxon>Agaricomycetes</taxon>
        <taxon>Agaricomycetidae</taxon>
        <taxon>Agaricales</taxon>
        <taxon>Marasmiineae</taxon>
        <taxon>Physalacriaceae</taxon>
        <taxon>Armillaria</taxon>
    </lineage>
</organism>
<feature type="non-terminal residue" evidence="2">
    <location>
        <position position="1"/>
    </location>
</feature>
<dbReference type="EMBL" id="KZ293493">
    <property type="protein sequence ID" value="PBK60057.1"/>
    <property type="molecule type" value="Genomic_DNA"/>
</dbReference>
<keyword evidence="3" id="KW-1185">Reference proteome</keyword>
<evidence type="ECO:0000313" key="3">
    <source>
        <dbReference type="Proteomes" id="UP000218334"/>
    </source>
</evidence>